<accession>A0A167GWQ2</accession>
<keyword evidence="1" id="KW-0540">Nuclease</keyword>
<keyword evidence="2" id="KW-0378">Hydrolase</keyword>
<dbReference type="Proteomes" id="UP000076738">
    <property type="component" value="Unassembled WGS sequence"/>
</dbReference>
<feature type="non-terminal residue" evidence="4">
    <location>
        <position position="246"/>
    </location>
</feature>
<dbReference type="GO" id="GO:0006139">
    <property type="term" value="P:nucleobase-containing compound metabolic process"/>
    <property type="evidence" value="ECO:0007669"/>
    <property type="project" value="InterPro"/>
</dbReference>
<feature type="domain" description="3'-5' exonuclease" evidence="3">
    <location>
        <begin position="76"/>
        <end position="238"/>
    </location>
</feature>
<dbReference type="InterPro" id="IPR012337">
    <property type="entry name" value="RNaseH-like_sf"/>
</dbReference>
<dbReference type="Gene3D" id="3.30.420.10">
    <property type="entry name" value="Ribonuclease H-like superfamily/Ribonuclease H"/>
    <property type="match status" value="1"/>
</dbReference>
<keyword evidence="5" id="KW-1185">Reference proteome</keyword>
<dbReference type="Pfam" id="PF01612">
    <property type="entry name" value="DNA_pol_A_exo1"/>
    <property type="match status" value="1"/>
</dbReference>
<dbReference type="GO" id="GO:0003676">
    <property type="term" value="F:nucleic acid binding"/>
    <property type="evidence" value="ECO:0007669"/>
    <property type="project" value="InterPro"/>
</dbReference>
<dbReference type="EMBL" id="KV417330">
    <property type="protein sequence ID" value="KZO90988.1"/>
    <property type="molecule type" value="Genomic_DNA"/>
</dbReference>
<dbReference type="InterPro" id="IPR051132">
    <property type="entry name" value="3-5_Exonuclease_domain"/>
</dbReference>
<proteinExistence type="predicted"/>
<organism evidence="4 5">
    <name type="scientific">Calocera viscosa (strain TUFC12733)</name>
    <dbReference type="NCBI Taxonomy" id="1330018"/>
    <lineage>
        <taxon>Eukaryota</taxon>
        <taxon>Fungi</taxon>
        <taxon>Dikarya</taxon>
        <taxon>Basidiomycota</taxon>
        <taxon>Agaricomycotina</taxon>
        <taxon>Dacrymycetes</taxon>
        <taxon>Dacrymycetales</taxon>
        <taxon>Dacrymycetaceae</taxon>
        <taxon>Calocera</taxon>
    </lineage>
</organism>
<dbReference type="STRING" id="1330018.A0A167GWQ2"/>
<dbReference type="PANTHER" id="PTHR13620">
    <property type="entry name" value="3-5 EXONUCLEASE"/>
    <property type="match status" value="1"/>
</dbReference>
<dbReference type="GO" id="GO:0008408">
    <property type="term" value="F:3'-5' exonuclease activity"/>
    <property type="evidence" value="ECO:0007669"/>
    <property type="project" value="InterPro"/>
</dbReference>
<evidence type="ECO:0000313" key="5">
    <source>
        <dbReference type="Proteomes" id="UP000076738"/>
    </source>
</evidence>
<dbReference type="GO" id="GO:0005737">
    <property type="term" value="C:cytoplasm"/>
    <property type="evidence" value="ECO:0007669"/>
    <property type="project" value="TreeGrafter"/>
</dbReference>
<reference evidence="4 5" key="1">
    <citation type="journal article" date="2016" name="Mol. Biol. Evol.">
        <title>Comparative Genomics of Early-Diverging Mushroom-Forming Fungi Provides Insights into the Origins of Lignocellulose Decay Capabilities.</title>
        <authorList>
            <person name="Nagy L.G."/>
            <person name="Riley R."/>
            <person name="Tritt A."/>
            <person name="Adam C."/>
            <person name="Daum C."/>
            <person name="Floudas D."/>
            <person name="Sun H."/>
            <person name="Yadav J.S."/>
            <person name="Pangilinan J."/>
            <person name="Larsson K.H."/>
            <person name="Matsuura K."/>
            <person name="Barry K."/>
            <person name="Labutti K."/>
            <person name="Kuo R."/>
            <person name="Ohm R.A."/>
            <person name="Bhattacharya S.S."/>
            <person name="Shirouzu T."/>
            <person name="Yoshinaga Y."/>
            <person name="Martin F.M."/>
            <person name="Grigoriev I.V."/>
            <person name="Hibbett D.S."/>
        </authorList>
    </citation>
    <scope>NUCLEOTIDE SEQUENCE [LARGE SCALE GENOMIC DNA]</scope>
    <source>
        <strain evidence="4 5">TUFC12733</strain>
    </source>
</reference>
<gene>
    <name evidence="4" type="ORF">CALVIDRAFT_489722</name>
</gene>
<name>A0A167GWQ2_CALVF</name>
<evidence type="ECO:0000256" key="2">
    <source>
        <dbReference type="ARBA" id="ARBA00022801"/>
    </source>
</evidence>
<dbReference type="PANTHER" id="PTHR13620:SF104">
    <property type="entry name" value="EXONUCLEASE 3'-5' DOMAIN-CONTAINING PROTEIN 2"/>
    <property type="match status" value="1"/>
</dbReference>
<evidence type="ECO:0000259" key="3">
    <source>
        <dbReference type="Pfam" id="PF01612"/>
    </source>
</evidence>
<dbReference type="GO" id="GO:0005634">
    <property type="term" value="C:nucleus"/>
    <property type="evidence" value="ECO:0007669"/>
    <property type="project" value="TreeGrafter"/>
</dbReference>
<evidence type="ECO:0000256" key="1">
    <source>
        <dbReference type="ARBA" id="ARBA00022722"/>
    </source>
</evidence>
<dbReference type="SUPFAM" id="SSF53098">
    <property type="entry name" value="Ribonuclease H-like"/>
    <property type="match status" value="1"/>
</dbReference>
<dbReference type="AlphaFoldDB" id="A0A167GWQ2"/>
<dbReference type="CDD" id="cd06141">
    <property type="entry name" value="WRN_exo"/>
    <property type="match status" value="1"/>
</dbReference>
<dbReference type="OrthoDB" id="1920326at2759"/>
<evidence type="ECO:0000313" key="4">
    <source>
        <dbReference type="EMBL" id="KZO90988.1"/>
    </source>
</evidence>
<sequence length="246" mass="27028">MAEAGVAVGGIGKGPAASGSVQLAEVAEVAEIAVEADDPAEAEADPDLLLPPYSYLLSTPSPTRVHTRSASEMNDLLPLLSGPLGFDMEWKFGFTRERGGPPRKWESRTGTIQLGDERLVLILQVEGMRELPRELRRVIEDPEVPKMGVNIRLDFRKLVRDFPGLRPAHVVELSFLAKCVDPALPSNRKLVSLARLTARYLHARLSKDQEVRCSDWTGELGEAQLEYAANDVHASMQVGRVLLERA</sequence>
<dbReference type="InterPro" id="IPR002562">
    <property type="entry name" value="3'-5'_exonuclease_dom"/>
</dbReference>
<dbReference type="InterPro" id="IPR036397">
    <property type="entry name" value="RNaseH_sf"/>
</dbReference>
<protein>
    <submittedName>
        <fullName evidence="4">Ribonuclease H-like protein</fullName>
    </submittedName>
</protein>